<feature type="domain" description="ABC transporter" evidence="7">
    <location>
        <begin position="17"/>
        <end position="238"/>
    </location>
</feature>
<evidence type="ECO:0000313" key="8">
    <source>
        <dbReference type="EMBL" id="MPM84796.1"/>
    </source>
</evidence>
<dbReference type="SUPFAM" id="SSF52540">
    <property type="entry name" value="P-loop containing nucleoside triphosphate hydrolases"/>
    <property type="match status" value="1"/>
</dbReference>
<reference evidence="8" key="1">
    <citation type="submission" date="2019-08" db="EMBL/GenBank/DDBJ databases">
        <authorList>
            <person name="Kucharzyk K."/>
            <person name="Murdoch R.W."/>
            <person name="Higgins S."/>
            <person name="Loffler F."/>
        </authorList>
    </citation>
    <scope>NUCLEOTIDE SEQUENCE</scope>
</reference>
<dbReference type="PANTHER" id="PTHR42788:SF17">
    <property type="entry name" value="ALIPHATIC SULFONATES IMPORT ATP-BINDING PROTEIN SSUB"/>
    <property type="match status" value="1"/>
</dbReference>
<dbReference type="SMART" id="SM00382">
    <property type="entry name" value="AAA"/>
    <property type="match status" value="1"/>
</dbReference>
<organism evidence="8">
    <name type="scientific">bioreactor metagenome</name>
    <dbReference type="NCBI Taxonomy" id="1076179"/>
    <lineage>
        <taxon>unclassified sequences</taxon>
        <taxon>metagenomes</taxon>
        <taxon>ecological metagenomes</taxon>
    </lineage>
</organism>
<sequence length="261" mass="29473">MALQYRKGEIMAEGYPIKIKNVGKSFGTHEVLKNINLEINKGEFVAIVGKSGCGKSTLLRLISNLDNVTSGNIEIFSDSVEEKNNGVKFLFQEARLLPWKKVWKNIALVSENKSRESALNVLRAVKLDEKADEWPDVLSGGQKQRVSLARALSSNPKVLLLDEPLGALDALTRIEMQMLIETLWKENGFTVILVTHDVSEAIYLADRVILIEEGQITMDEKITLARPRERDASFAYFEEKILNRVMKNENVGIREKELFVI</sequence>
<dbReference type="GO" id="GO:0005524">
    <property type="term" value="F:ATP binding"/>
    <property type="evidence" value="ECO:0007669"/>
    <property type="project" value="UniProtKB-KW"/>
</dbReference>
<keyword evidence="3" id="KW-0547">Nucleotide-binding</keyword>
<gene>
    <name evidence="8" type="primary">ssuB_33</name>
    <name evidence="8" type="ORF">SDC9_131872</name>
</gene>
<keyword evidence="4 8" id="KW-0067">ATP-binding</keyword>
<dbReference type="Pfam" id="PF00005">
    <property type="entry name" value="ABC_tran"/>
    <property type="match status" value="1"/>
</dbReference>
<dbReference type="PROSITE" id="PS00211">
    <property type="entry name" value="ABC_TRANSPORTER_1"/>
    <property type="match status" value="1"/>
</dbReference>
<evidence type="ECO:0000256" key="3">
    <source>
        <dbReference type="ARBA" id="ARBA00022741"/>
    </source>
</evidence>
<evidence type="ECO:0000256" key="2">
    <source>
        <dbReference type="ARBA" id="ARBA00022475"/>
    </source>
</evidence>
<dbReference type="CDD" id="cd03293">
    <property type="entry name" value="ABC_NrtD_SsuB_transporters"/>
    <property type="match status" value="1"/>
</dbReference>
<keyword evidence="5" id="KW-1278">Translocase</keyword>
<dbReference type="GO" id="GO:0016887">
    <property type="term" value="F:ATP hydrolysis activity"/>
    <property type="evidence" value="ECO:0007669"/>
    <property type="project" value="InterPro"/>
</dbReference>
<dbReference type="InterPro" id="IPR003593">
    <property type="entry name" value="AAA+_ATPase"/>
</dbReference>
<protein>
    <submittedName>
        <fullName evidence="8">Aliphatic sulfonates import ATP-binding protein SsuB</fullName>
        <ecNumber evidence="8">3.6.3.-</ecNumber>
    </submittedName>
</protein>
<keyword evidence="6" id="KW-0472">Membrane</keyword>
<dbReference type="Gene3D" id="3.40.50.300">
    <property type="entry name" value="P-loop containing nucleotide triphosphate hydrolases"/>
    <property type="match status" value="1"/>
</dbReference>
<evidence type="ECO:0000256" key="1">
    <source>
        <dbReference type="ARBA" id="ARBA00022448"/>
    </source>
</evidence>
<dbReference type="PROSITE" id="PS50893">
    <property type="entry name" value="ABC_TRANSPORTER_2"/>
    <property type="match status" value="1"/>
</dbReference>
<dbReference type="InterPro" id="IPR003439">
    <property type="entry name" value="ABC_transporter-like_ATP-bd"/>
</dbReference>
<comment type="caution">
    <text evidence="8">The sequence shown here is derived from an EMBL/GenBank/DDBJ whole genome shotgun (WGS) entry which is preliminary data.</text>
</comment>
<dbReference type="EMBL" id="VSSQ01033266">
    <property type="protein sequence ID" value="MPM84796.1"/>
    <property type="molecule type" value="Genomic_DNA"/>
</dbReference>
<evidence type="ECO:0000259" key="7">
    <source>
        <dbReference type="PROSITE" id="PS50893"/>
    </source>
</evidence>
<dbReference type="InterPro" id="IPR050166">
    <property type="entry name" value="ABC_transporter_ATP-bind"/>
</dbReference>
<proteinExistence type="predicted"/>
<keyword evidence="1" id="KW-0813">Transport</keyword>
<dbReference type="EC" id="3.6.3.-" evidence="8"/>
<evidence type="ECO:0000256" key="4">
    <source>
        <dbReference type="ARBA" id="ARBA00022840"/>
    </source>
</evidence>
<accession>A0A645D611</accession>
<evidence type="ECO:0000256" key="6">
    <source>
        <dbReference type="ARBA" id="ARBA00023136"/>
    </source>
</evidence>
<dbReference type="InterPro" id="IPR017871">
    <property type="entry name" value="ABC_transporter-like_CS"/>
</dbReference>
<keyword evidence="8" id="KW-0378">Hydrolase</keyword>
<evidence type="ECO:0000256" key="5">
    <source>
        <dbReference type="ARBA" id="ARBA00022967"/>
    </source>
</evidence>
<dbReference type="InterPro" id="IPR027417">
    <property type="entry name" value="P-loop_NTPase"/>
</dbReference>
<dbReference type="PANTHER" id="PTHR42788">
    <property type="entry name" value="TAURINE IMPORT ATP-BINDING PROTEIN-RELATED"/>
    <property type="match status" value="1"/>
</dbReference>
<keyword evidence="2" id="KW-1003">Cell membrane</keyword>
<name>A0A645D611_9ZZZZ</name>
<dbReference type="AlphaFoldDB" id="A0A645D611"/>